<dbReference type="InterPro" id="IPR050791">
    <property type="entry name" value="Aldo-Keto_reductase"/>
</dbReference>
<dbReference type="GO" id="GO:0005737">
    <property type="term" value="C:cytoplasm"/>
    <property type="evidence" value="ECO:0007669"/>
    <property type="project" value="TreeGrafter"/>
</dbReference>
<sequence>MSFGYGPPKPEADRIKLIHYAINCGITHLDTSSSSFYASHRVTPNYPESRREISRITPQRIDLVISFAIFKLFLFSLLFILLTIFRILNTLKFASHRDRDRYAETDGCTTSQLALAWVHHQGATPRLRTWRATSRPYQ</sequence>
<keyword evidence="2" id="KW-0560">Oxidoreductase</keyword>
<dbReference type="InParanoid" id="A0A068UPD9"/>
<proteinExistence type="predicted"/>
<evidence type="ECO:0000313" key="5">
    <source>
        <dbReference type="Proteomes" id="UP000295252"/>
    </source>
</evidence>
<evidence type="ECO:0008006" key="6">
    <source>
        <dbReference type="Google" id="ProtNLM"/>
    </source>
</evidence>
<dbReference type="AlphaFoldDB" id="A0A068UPD9"/>
<organism evidence="4 5">
    <name type="scientific">Coffea canephora</name>
    <name type="common">Robusta coffee</name>
    <dbReference type="NCBI Taxonomy" id="49390"/>
    <lineage>
        <taxon>Eukaryota</taxon>
        <taxon>Viridiplantae</taxon>
        <taxon>Streptophyta</taxon>
        <taxon>Embryophyta</taxon>
        <taxon>Tracheophyta</taxon>
        <taxon>Spermatophyta</taxon>
        <taxon>Magnoliopsida</taxon>
        <taxon>eudicotyledons</taxon>
        <taxon>Gunneridae</taxon>
        <taxon>Pentapetalae</taxon>
        <taxon>asterids</taxon>
        <taxon>lamiids</taxon>
        <taxon>Gentianales</taxon>
        <taxon>Rubiaceae</taxon>
        <taxon>Ixoroideae</taxon>
        <taxon>Gardenieae complex</taxon>
        <taxon>Bertiereae - Coffeeae clade</taxon>
        <taxon>Coffeeae</taxon>
        <taxon>Coffea</taxon>
    </lineage>
</organism>
<feature type="transmembrane region" description="Helical" evidence="3">
    <location>
        <begin position="63"/>
        <end position="88"/>
    </location>
</feature>
<evidence type="ECO:0000313" key="4">
    <source>
        <dbReference type="EMBL" id="CDP10281.1"/>
    </source>
</evidence>
<dbReference type="Proteomes" id="UP000295252">
    <property type="component" value="Chromosome V"/>
</dbReference>
<keyword evidence="5" id="KW-1185">Reference proteome</keyword>
<keyword evidence="3" id="KW-0812">Transmembrane</keyword>
<gene>
    <name evidence="4" type="ORF">GSCOC_T00030958001</name>
</gene>
<evidence type="ECO:0000256" key="3">
    <source>
        <dbReference type="SAM" id="Phobius"/>
    </source>
</evidence>
<accession>A0A068UPD9</accession>
<dbReference type="PANTHER" id="PTHR43625">
    <property type="entry name" value="AFLATOXIN B1 ALDEHYDE REDUCTASE"/>
    <property type="match status" value="1"/>
</dbReference>
<evidence type="ECO:0000256" key="1">
    <source>
        <dbReference type="ARBA" id="ARBA00022857"/>
    </source>
</evidence>
<reference evidence="5" key="1">
    <citation type="journal article" date="2014" name="Science">
        <title>The coffee genome provides insight into the convergent evolution of caffeine biosynthesis.</title>
        <authorList>
            <person name="Denoeud F."/>
            <person name="Carretero-Paulet L."/>
            <person name="Dereeper A."/>
            <person name="Droc G."/>
            <person name="Guyot R."/>
            <person name="Pietrella M."/>
            <person name="Zheng C."/>
            <person name="Alberti A."/>
            <person name="Anthony F."/>
            <person name="Aprea G."/>
            <person name="Aury J.M."/>
            <person name="Bento P."/>
            <person name="Bernard M."/>
            <person name="Bocs S."/>
            <person name="Campa C."/>
            <person name="Cenci A."/>
            <person name="Combes M.C."/>
            <person name="Crouzillat D."/>
            <person name="Da Silva C."/>
            <person name="Daddiego L."/>
            <person name="De Bellis F."/>
            <person name="Dussert S."/>
            <person name="Garsmeur O."/>
            <person name="Gayraud T."/>
            <person name="Guignon V."/>
            <person name="Jahn K."/>
            <person name="Jamilloux V."/>
            <person name="Joet T."/>
            <person name="Labadie K."/>
            <person name="Lan T."/>
            <person name="Leclercq J."/>
            <person name="Lepelley M."/>
            <person name="Leroy T."/>
            <person name="Li L.T."/>
            <person name="Librado P."/>
            <person name="Lopez L."/>
            <person name="Munoz A."/>
            <person name="Noel B."/>
            <person name="Pallavicini A."/>
            <person name="Perrotta G."/>
            <person name="Poncet V."/>
            <person name="Pot D."/>
            <person name="Priyono X."/>
            <person name="Rigoreau M."/>
            <person name="Rouard M."/>
            <person name="Rozas J."/>
            <person name="Tranchant-Dubreuil C."/>
            <person name="VanBuren R."/>
            <person name="Zhang Q."/>
            <person name="Andrade A.C."/>
            <person name="Argout X."/>
            <person name="Bertrand B."/>
            <person name="de Kochko A."/>
            <person name="Graziosi G."/>
            <person name="Henry R.J."/>
            <person name="Jayarama X."/>
            <person name="Ming R."/>
            <person name="Nagai C."/>
            <person name="Rounsley S."/>
            <person name="Sankoff D."/>
            <person name="Giuliano G."/>
            <person name="Albert V.A."/>
            <person name="Wincker P."/>
            <person name="Lashermes P."/>
        </authorList>
    </citation>
    <scope>NUCLEOTIDE SEQUENCE [LARGE SCALE GENOMIC DNA]</scope>
    <source>
        <strain evidence="5">cv. DH200-94</strain>
    </source>
</reference>
<dbReference type="Gramene" id="CDP10281">
    <property type="protein sequence ID" value="CDP10281"/>
    <property type="gene ID" value="GSCOC_T00030958001"/>
</dbReference>
<keyword evidence="3" id="KW-0472">Membrane</keyword>
<protein>
    <recommendedName>
        <fullName evidence="6">NADP-dependent oxidoreductase domain-containing protein</fullName>
    </recommendedName>
</protein>
<keyword evidence="3" id="KW-1133">Transmembrane helix</keyword>
<evidence type="ECO:0000256" key="2">
    <source>
        <dbReference type="ARBA" id="ARBA00023002"/>
    </source>
</evidence>
<dbReference type="EMBL" id="HG739128">
    <property type="protein sequence ID" value="CDP10281.1"/>
    <property type="molecule type" value="Genomic_DNA"/>
</dbReference>
<keyword evidence="1" id="KW-0521">NADP</keyword>
<dbReference type="PANTHER" id="PTHR43625:SF40">
    <property type="entry name" value="ALDO-KETO REDUCTASE YAKC [NADP(+)]"/>
    <property type="match status" value="1"/>
</dbReference>
<dbReference type="GO" id="GO:0016491">
    <property type="term" value="F:oxidoreductase activity"/>
    <property type="evidence" value="ECO:0007669"/>
    <property type="project" value="UniProtKB-KW"/>
</dbReference>
<name>A0A068UPD9_COFCA</name>